<accession>C5LE66</accession>
<dbReference type="InParanoid" id="C5LE66"/>
<reference evidence="2 3" key="1">
    <citation type="submission" date="2008-07" db="EMBL/GenBank/DDBJ databases">
        <authorList>
            <person name="El-Sayed N."/>
            <person name="Caler E."/>
            <person name="Inman J."/>
            <person name="Amedeo P."/>
            <person name="Hass B."/>
            <person name="Wortman J."/>
        </authorList>
    </citation>
    <scope>NUCLEOTIDE SEQUENCE [LARGE SCALE GENOMIC DNA]</scope>
    <source>
        <strain evidence="3">ATCC 50983 / TXsc</strain>
    </source>
</reference>
<dbReference type="EMBL" id="GG681128">
    <property type="protein sequence ID" value="EER04977.1"/>
    <property type="molecule type" value="Genomic_DNA"/>
</dbReference>
<feature type="compositionally biased region" description="Basic and acidic residues" evidence="1">
    <location>
        <begin position="192"/>
        <end position="201"/>
    </location>
</feature>
<feature type="compositionally biased region" description="Polar residues" evidence="1">
    <location>
        <begin position="115"/>
        <end position="133"/>
    </location>
</feature>
<dbReference type="AlphaFoldDB" id="C5LE66"/>
<organism evidence="3">
    <name type="scientific">Perkinsus marinus (strain ATCC 50983 / TXsc)</name>
    <dbReference type="NCBI Taxonomy" id="423536"/>
    <lineage>
        <taxon>Eukaryota</taxon>
        <taxon>Sar</taxon>
        <taxon>Alveolata</taxon>
        <taxon>Perkinsozoa</taxon>
        <taxon>Perkinsea</taxon>
        <taxon>Perkinsida</taxon>
        <taxon>Perkinsidae</taxon>
        <taxon>Perkinsus</taxon>
    </lineage>
</organism>
<feature type="region of interest" description="Disordered" evidence="1">
    <location>
        <begin position="170"/>
        <end position="201"/>
    </location>
</feature>
<dbReference type="GeneID" id="9050502"/>
<dbReference type="Proteomes" id="UP000007800">
    <property type="component" value="Unassembled WGS sequence"/>
</dbReference>
<evidence type="ECO:0000256" key="1">
    <source>
        <dbReference type="SAM" id="MobiDB-lite"/>
    </source>
</evidence>
<gene>
    <name evidence="2" type="ORF">Pmar_PMAR008570</name>
</gene>
<proteinExistence type="predicted"/>
<keyword evidence="3" id="KW-1185">Reference proteome</keyword>
<protein>
    <submittedName>
        <fullName evidence="2">Uncharacterized protein</fullName>
    </submittedName>
</protein>
<dbReference type="OrthoDB" id="435043at2759"/>
<sequence length="201" mass="22219">MPVTESDIARLQQQIAELSAVVSMKQDMAVTNDQSGNPVGVKDCLLLLENKMKGMEDRVKISVADLHTLISNNEERLDTITDKLNDCVTNLDRKIDAQSNMMQSMYKLLDNMANQSNKQQAPNQEARPTTKNPRSPPRIMTTNSHARIERSEPSFDYKSNSRVVVFGVAEPDDSSNILNGADTGSRPTVRTQVEDALKAAG</sequence>
<evidence type="ECO:0000313" key="2">
    <source>
        <dbReference type="EMBL" id="EER04977.1"/>
    </source>
</evidence>
<feature type="region of interest" description="Disordered" evidence="1">
    <location>
        <begin position="115"/>
        <end position="140"/>
    </location>
</feature>
<evidence type="ECO:0000313" key="3">
    <source>
        <dbReference type="Proteomes" id="UP000007800"/>
    </source>
</evidence>
<feature type="non-terminal residue" evidence="2">
    <location>
        <position position="201"/>
    </location>
</feature>
<name>C5LE66_PERM5</name>
<dbReference type="RefSeq" id="XP_002773161.1">
    <property type="nucleotide sequence ID" value="XM_002773115.1"/>
</dbReference>